<dbReference type="Pfam" id="PF02098">
    <property type="entry name" value="His_binding"/>
    <property type="match status" value="1"/>
</dbReference>
<proteinExistence type="evidence at transcript level"/>
<evidence type="ECO:0000313" key="1">
    <source>
        <dbReference type="EMBL" id="JAC29315.1"/>
    </source>
</evidence>
<dbReference type="SUPFAM" id="SSF50814">
    <property type="entry name" value="Lipocalins"/>
    <property type="match status" value="1"/>
</dbReference>
<dbReference type="AlphaFoldDB" id="A0A023G8T2"/>
<accession>A0A023G8T2</accession>
<dbReference type="GO" id="GO:0030682">
    <property type="term" value="P:symbiont-mediated perturbation of host defenses"/>
    <property type="evidence" value="ECO:0007669"/>
    <property type="project" value="InterPro"/>
</dbReference>
<sequence>KCRQLSKRRRIIVLREKASTMIFYLLVLASFTDKFPVATAARNPSGEIRIDSEPTYFDYQDIIKAFNRTGKQWLYGANFEDSYTKKYKCVKFKKDEVSDDEIDFTAFYTEESKTELTQLFGKLSTEPSSDHTKSRSRHNAITVRTQKGGTGGTLFRLVYSNYKNCSVLRMPSHDGQQGCIVLLTATALHTGLPRFCKTMYENACGTEPAFKKLFNDSCPIASDPPGC</sequence>
<dbReference type="InterPro" id="IPR012674">
    <property type="entry name" value="Calycin"/>
</dbReference>
<feature type="non-terminal residue" evidence="1">
    <location>
        <position position="1"/>
    </location>
</feature>
<dbReference type="GO" id="GO:0043176">
    <property type="term" value="F:amine binding"/>
    <property type="evidence" value="ECO:0007669"/>
    <property type="project" value="InterPro"/>
</dbReference>
<dbReference type="InterPro" id="IPR002970">
    <property type="entry name" value="Tick_his-bd"/>
</dbReference>
<dbReference type="EMBL" id="GBBM01006103">
    <property type="protein sequence ID" value="JAC29315.1"/>
    <property type="molecule type" value="mRNA"/>
</dbReference>
<protein>
    <submittedName>
        <fullName evidence="1">Putative licpodalin-4 1</fullName>
    </submittedName>
</protein>
<reference evidence="1" key="1">
    <citation type="submission" date="2014-03" db="EMBL/GenBank/DDBJ databases">
        <title>The sialotranscriptome of Amblyomma triste, Amblyomma parvum and Amblyomma cajennense ticks, uncovered by 454-based RNA-seq.</title>
        <authorList>
            <person name="Garcia G.R."/>
            <person name="Gardinassi L.G."/>
            <person name="Ribeiro J.M."/>
            <person name="Anatriello E."/>
            <person name="Ferreira B.R."/>
            <person name="Moreira H.N."/>
            <person name="Mafra C."/>
            <person name="Olegario M.M."/>
            <person name="Szabo P.J."/>
            <person name="Miranda-Santos I.K."/>
            <person name="Maruyama S.R."/>
        </authorList>
    </citation>
    <scope>NUCLEOTIDE SEQUENCE</scope>
    <source>
        <strain evidence="1">Mato Grasso do Sul</strain>
        <tissue evidence="1">Salivary glands</tissue>
    </source>
</reference>
<name>A0A023G8T2_AMBTT</name>
<organism evidence="1">
    <name type="scientific">Amblyomma triste</name>
    <name type="common">Neotropical tick</name>
    <dbReference type="NCBI Taxonomy" id="251400"/>
    <lineage>
        <taxon>Eukaryota</taxon>
        <taxon>Metazoa</taxon>
        <taxon>Ecdysozoa</taxon>
        <taxon>Arthropoda</taxon>
        <taxon>Chelicerata</taxon>
        <taxon>Arachnida</taxon>
        <taxon>Acari</taxon>
        <taxon>Parasitiformes</taxon>
        <taxon>Ixodida</taxon>
        <taxon>Ixodoidea</taxon>
        <taxon>Ixodidae</taxon>
        <taxon>Amblyomminae</taxon>
        <taxon>Amblyomma</taxon>
    </lineage>
</organism>
<dbReference type="Gene3D" id="2.40.128.20">
    <property type="match status" value="1"/>
</dbReference>